<evidence type="ECO:0000256" key="5">
    <source>
        <dbReference type="ARBA" id="ARBA00022618"/>
    </source>
</evidence>
<dbReference type="InterPro" id="IPR040690">
    <property type="entry name" value="FtsX_ECD"/>
</dbReference>
<evidence type="ECO:0000313" key="14">
    <source>
        <dbReference type="EMBL" id="AZP12657.1"/>
    </source>
</evidence>
<dbReference type="Gene3D" id="3.30.70.3040">
    <property type="match status" value="1"/>
</dbReference>
<accession>A0A3Q9BR82</accession>
<gene>
    <name evidence="14" type="ORF">EJN92_11985</name>
</gene>
<sequence>MTSWLRLHLSAITSALSHLRSSPGNFLFNTLVVAIALALPIAGLTLIENIRPVSAQLSIEPEISIFLLPTTPRSEATALSITIKSMLKAANVSAKLNFITKDKALAAMEETSSLAEVLATLGGNPLPDAYVLSLANADADKVDTLVARLQLLPNVDVVQVDSAWVKRLAALVQVLQMFLLFLAITLAMVVVVVIFNATRLQVMSHQAEISIARLLGASNSFIHKPYYYTGALLGLLAGSAALALIALALRPLNLAIADFAKLYASEFHLTPLGIIPSLLLLAASMCLGLFGAFFSVRRQLARISNF</sequence>
<dbReference type="PANTHER" id="PTHR47755">
    <property type="entry name" value="CELL DIVISION PROTEIN FTSX"/>
    <property type="match status" value="1"/>
</dbReference>
<name>A0A3Q9BR82_9BURK</name>
<feature type="domain" description="ABC3 transporter permease C-terminal" evidence="12">
    <location>
        <begin position="181"/>
        <end position="298"/>
    </location>
</feature>
<organism evidence="14 15">
    <name type="scientific">Undibacterium parvum</name>
    <dbReference type="NCBI Taxonomy" id="401471"/>
    <lineage>
        <taxon>Bacteria</taxon>
        <taxon>Pseudomonadati</taxon>
        <taxon>Pseudomonadota</taxon>
        <taxon>Betaproteobacteria</taxon>
        <taxon>Burkholderiales</taxon>
        <taxon>Oxalobacteraceae</taxon>
        <taxon>Undibacterium</taxon>
    </lineage>
</organism>
<keyword evidence="5 10" id="KW-0132">Cell division</keyword>
<evidence type="ECO:0000256" key="3">
    <source>
        <dbReference type="ARBA" id="ARBA00021907"/>
    </source>
</evidence>
<evidence type="ECO:0000256" key="11">
    <source>
        <dbReference type="SAM" id="Phobius"/>
    </source>
</evidence>
<feature type="transmembrane region" description="Helical" evidence="11">
    <location>
        <begin position="269"/>
        <end position="296"/>
    </location>
</feature>
<dbReference type="GO" id="GO:0005886">
    <property type="term" value="C:plasma membrane"/>
    <property type="evidence" value="ECO:0007669"/>
    <property type="project" value="UniProtKB-SubCell"/>
</dbReference>
<reference evidence="14 15" key="1">
    <citation type="journal article" date="2011" name="Int. J. Syst. Evol. Microbiol.">
        <title>Description of Undibacterium oligocarboniphilum sp. nov., isolated from purified water, and Undibacterium pigrum strain CCUG 49012 as the type strain of Undibacterium parvum sp. nov., and emended descriptions of the genus Undibacterium and the species Undibacterium pigrum.</title>
        <authorList>
            <person name="Eder W."/>
            <person name="Wanner G."/>
            <person name="Ludwig W."/>
            <person name="Busse H.J."/>
            <person name="Ziemke-Kageler F."/>
            <person name="Lang E."/>
        </authorList>
    </citation>
    <scope>NUCLEOTIDE SEQUENCE [LARGE SCALE GENOMIC DNA]</scope>
    <source>
        <strain evidence="14 15">DSM 23061</strain>
    </source>
</reference>
<dbReference type="InterPro" id="IPR003838">
    <property type="entry name" value="ABC3_permease_C"/>
</dbReference>
<dbReference type="PIRSF" id="PIRSF003097">
    <property type="entry name" value="FtsX"/>
    <property type="match status" value="1"/>
</dbReference>
<keyword evidence="7 11" id="KW-1133">Transmembrane helix</keyword>
<evidence type="ECO:0000256" key="1">
    <source>
        <dbReference type="ARBA" id="ARBA00004651"/>
    </source>
</evidence>
<feature type="transmembrane region" description="Helical" evidence="11">
    <location>
        <begin position="226"/>
        <end position="249"/>
    </location>
</feature>
<dbReference type="KEGG" id="upv:EJN92_11985"/>
<evidence type="ECO:0000256" key="2">
    <source>
        <dbReference type="ARBA" id="ARBA00007379"/>
    </source>
</evidence>
<keyword evidence="15" id="KW-1185">Reference proteome</keyword>
<dbReference type="Proteomes" id="UP000275663">
    <property type="component" value="Chromosome"/>
</dbReference>
<dbReference type="GO" id="GO:0032153">
    <property type="term" value="C:cell division site"/>
    <property type="evidence" value="ECO:0007669"/>
    <property type="project" value="TreeGrafter"/>
</dbReference>
<dbReference type="RefSeq" id="WP_126128036.1">
    <property type="nucleotide sequence ID" value="NZ_CP034464.1"/>
</dbReference>
<dbReference type="AlphaFoldDB" id="A0A3Q9BR82"/>
<dbReference type="GO" id="GO:0051301">
    <property type="term" value="P:cell division"/>
    <property type="evidence" value="ECO:0007669"/>
    <property type="project" value="UniProtKB-KW"/>
</dbReference>
<evidence type="ECO:0000313" key="15">
    <source>
        <dbReference type="Proteomes" id="UP000275663"/>
    </source>
</evidence>
<proteinExistence type="inferred from homology"/>
<dbReference type="InterPro" id="IPR004513">
    <property type="entry name" value="FtsX"/>
</dbReference>
<comment type="similarity">
    <text evidence="2 10">Belongs to the ABC-4 integral membrane protein family. FtsX subfamily.</text>
</comment>
<keyword evidence="8 10" id="KW-0472">Membrane</keyword>
<feature type="transmembrane region" description="Helical" evidence="11">
    <location>
        <begin position="26"/>
        <end position="47"/>
    </location>
</feature>
<evidence type="ECO:0000256" key="7">
    <source>
        <dbReference type="ARBA" id="ARBA00022989"/>
    </source>
</evidence>
<dbReference type="EMBL" id="CP034464">
    <property type="protein sequence ID" value="AZP12657.1"/>
    <property type="molecule type" value="Genomic_DNA"/>
</dbReference>
<dbReference type="Pfam" id="PF02687">
    <property type="entry name" value="FtsX"/>
    <property type="match status" value="1"/>
</dbReference>
<comment type="function">
    <text evidence="10">Part of the ABC transporter FtsEX involved in cellular division.</text>
</comment>
<evidence type="ECO:0000256" key="8">
    <source>
        <dbReference type="ARBA" id="ARBA00023136"/>
    </source>
</evidence>
<keyword evidence="6 11" id="KW-0812">Transmembrane</keyword>
<evidence type="ECO:0000256" key="4">
    <source>
        <dbReference type="ARBA" id="ARBA00022475"/>
    </source>
</evidence>
<evidence type="ECO:0000259" key="13">
    <source>
        <dbReference type="Pfam" id="PF18075"/>
    </source>
</evidence>
<dbReference type="OrthoDB" id="9813411at2"/>
<evidence type="ECO:0000256" key="9">
    <source>
        <dbReference type="ARBA" id="ARBA00023306"/>
    </source>
</evidence>
<feature type="domain" description="FtsX extracellular" evidence="13">
    <location>
        <begin position="62"/>
        <end position="158"/>
    </location>
</feature>
<protein>
    <recommendedName>
        <fullName evidence="3 10">Cell division protein FtsX</fullName>
    </recommendedName>
</protein>
<evidence type="ECO:0000259" key="12">
    <source>
        <dbReference type="Pfam" id="PF02687"/>
    </source>
</evidence>
<feature type="transmembrane region" description="Helical" evidence="11">
    <location>
        <begin position="174"/>
        <end position="195"/>
    </location>
</feature>
<dbReference type="Pfam" id="PF18075">
    <property type="entry name" value="FtsX_ECD"/>
    <property type="match status" value="1"/>
</dbReference>
<keyword evidence="10" id="KW-0997">Cell inner membrane</keyword>
<keyword evidence="4 10" id="KW-1003">Cell membrane</keyword>
<keyword evidence="9 10" id="KW-0131">Cell cycle</keyword>
<evidence type="ECO:0000256" key="10">
    <source>
        <dbReference type="PIRNR" id="PIRNR003097"/>
    </source>
</evidence>
<dbReference type="PANTHER" id="PTHR47755:SF1">
    <property type="entry name" value="CELL DIVISION PROTEIN FTSX"/>
    <property type="match status" value="1"/>
</dbReference>
<evidence type="ECO:0000256" key="6">
    <source>
        <dbReference type="ARBA" id="ARBA00022692"/>
    </source>
</evidence>
<comment type="subcellular location">
    <subcellularLocation>
        <location evidence="10">Cell inner membrane</location>
    </subcellularLocation>
    <subcellularLocation>
        <location evidence="1">Cell membrane</location>
        <topology evidence="1">Multi-pass membrane protein</topology>
    </subcellularLocation>
</comment>